<dbReference type="Proteomes" id="UP000790377">
    <property type="component" value="Unassembled WGS sequence"/>
</dbReference>
<organism evidence="1 2">
    <name type="scientific">Hygrophoropsis aurantiaca</name>
    <dbReference type="NCBI Taxonomy" id="72124"/>
    <lineage>
        <taxon>Eukaryota</taxon>
        <taxon>Fungi</taxon>
        <taxon>Dikarya</taxon>
        <taxon>Basidiomycota</taxon>
        <taxon>Agaricomycotina</taxon>
        <taxon>Agaricomycetes</taxon>
        <taxon>Agaricomycetidae</taxon>
        <taxon>Boletales</taxon>
        <taxon>Coniophorineae</taxon>
        <taxon>Hygrophoropsidaceae</taxon>
        <taxon>Hygrophoropsis</taxon>
    </lineage>
</organism>
<protein>
    <submittedName>
        <fullName evidence="1">Uncharacterized protein</fullName>
    </submittedName>
</protein>
<gene>
    <name evidence="1" type="ORF">BJ138DRAFT_164523</name>
</gene>
<reference evidence="1" key="1">
    <citation type="journal article" date="2021" name="New Phytol.">
        <title>Evolutionary innovations through gain and loss of genes in the ectomycorrhizal Boletales.</title>
        <authorList>
            <person name="Wu G."/>
            <person name="Miyauchi S."/>
            <person name="Morin E."/>
            <person name="Kuo A."/>
            <person name="Drula E."/>
            <person name="Varga T."/>
            <person name="Kohler A."/>
            <person name="Feng B."/>
            <person name="Cao Y."/>
            <person name="Lipzen A."/>
            <person name="Daum C."/>
            <person name="Hundley H."/>
            <person name="Pangilinan J."/>
            <person name="Johnson J."/>
            <person name="Barry K."/>
            <person name="LaButti K."/>
            <person name="Ng V."/>
            <person name="Ahrendt S."/>
            <person name="Min B."/>
            <person name="Choi I.G."/>
            <person name="Park H."/>
            <person name="Plett J.M."/>
            <person name="Magnuson J."/>
            <person name="Spatafora J.W."/>
            <person name="Nagy L.G."/>
            <person name="Henrissat B."/>
            <person name="Grigoriev I.V."/>
            <person name="Yang Z.L."/>
            <person name="Xu J."/>
            <person name="Martin F.M."/>
        </authorList>
    </citation>
    <scope>NUCLEOTIDE SEQUENCE</scope>
    <source>
        <strain evidence="1">ATCC 28755</strain>
    </source>
</reference>
<accession>A0ACB7ZQG3</accession>
<dbReference type="EMBL" id="MU269047">
    <property type="protein sequence ID" value="KAH7903326.1"/>
    <property type="molecule type" value="Genomic_DNA"/>
</dbReference>
<comment type="caution">
    <text evidence="1">The sequence shown here is derived from an EMBL/GenBank/DDBJ whole genome shotgun (WGS) entry which is preliminary data.</text>
</comment>
<evidence type="ECO:0000313" key="2">
    <source>
        <dbReference type="Proteomes" id="UP000790377"/>
    </source>
</evidence>
<keyword evidence="2" id="KW-1185">Reference proteome</keyword>
<sequence length="210" mass="23692">MHSFTQFDEDSYRLPEGVKRIAYDADTERYTFRDRSGQLYQNSPGENYGNLIAISTPLPRRRRVTVTELRDPRLHNYSNSPAKTFGDILPSDYITSPIPLADSQPTQSSSYPDESSKDKFVRAVRQSALPKMQGVVGDVLRRSKTSLRRHASRMSERQPLLGNDNAAEKGNAGEKPDTSNDWTMIDAQVASYSTLKPAQRPQPARAPYRL</sequence>
<evidence type="ECO:0000313" key="1">
    <source>
        <dbReference type="EMBL" id="KAH7903326.1"/>
    </source>
</evidence>
<name>A0ACB7ZQG3_9AGAM</name>
<proteinExistence type="predicted"/>